<evidence type="ECO:0000256" key="11">
    <source>
        <dbReference type="SAM" id="MobiDB-lite"/>
    </source>
</evidence>
<feature type="compositionally biased region" description="Low complexity" evidence="11">
    <location>
        <begin position="678"/>
        <end position="690"/>
    </location>
</feature>
<evidence type="ECO:0000256" key="5">
    <source>
        <dbReference type="ARBA" id="ARBA00022989"/>
    </source>
</evidence>
<feature type="compositionally biased region" description="Polar residues" evidence="11">
    <location>
        <begin position="110"/>
        <end position="136"/>
    </location>
</feature>
<keyword evidence="4" id="KW-0256">Endoplasmic reticulum</keyword>
<feature type="domain" description="SUN" evidence="12">
    <location>
        <begin position="155"/>
        <end position="321"/>
    </location>
</feature>
<keyword evidence="2" id="KW-0812">Transmembrane</keyword>
<feature type="compositionally biased region" description="Polar residues" evidence="11">
    <location>
        <begin position="422"/>
        <end position="431"/>
    </location>
</feature>
<keyword evidence="7" id="KW-0325">Glycoprotein</keyword>
<dbReference type="STRING" id="1173061.A0A0J9XHP2"/>
<evidence type="ECO:0000256" key="9">
    <source>
        <dbReference type="ARBA" id="ARBA00064635"/>
    </source>
</evidence>
<feature type="region of interest" description="Disordered" evidence="11">
    <location>
        <begin position="33"/>
        <end position="57"/>
    </location>
</feature>
<dbReference type="InterPro" id="IPR012919">
    <property type="entry name" value="SUN_dom"/>
</dbReference>
<feature type="compositionally biased region" description="Basic residues" evidence="11">
    <location>
        <begin position="664"/>
        <end position="677"/>
    </location>
</feature>
<proteinExistence type="inferred from homology"/>
<keyword evidence="14" id="KW-1185">Reference proteome</keyword>
<dbReference type="OrthoDB" id="266334at2759"/>
<dbReference type="GO" id="GO:0005789">
    <property type="term" value="C:endoplasmic reticulum membrane"/>
    <property type="evidence" value="ECO:0007669"/>
    <property type="project" value="UniProtKB-SubCell"/>
</dbReference>
<feature type="region of interest" description="Disordered" evidence="11">
    <location>
        <begin position="70"/>
        <end position="95"/>
    </location>
</feature>
<dbReference type="AlphaFoldDB" id="A0A0J9XHP2"/>
<comment type="subunit">
    <text evidence="9">Interacts with EMP65.</text>
</comment>
<keyword evidence="5" id="KW-1133">Transmembrane helix</keyword>
<evidence type="ECO:0000256" key="4">
    <source>
        <dbReference type="ARBA" id="ARBA00022824"/>
    </source>
</evidence>
<gene>
    <name evidence="13" type="ORF">BN980_GECA17s00967g</name>
</gene>
<feature type="compositionally biased region" description="Polar residues" evidence="11">
    <location>
        <begin position="333"/>
        <end position="343"/>
    </location>
</feature>
<keyword evidence="6" id="KW-0472">Membrane</keyword>
<feature type="compositionally biased region" description="Basic and acidic residues" evidence="11">
    <location>
        <begin position="375"/>
        <end position="386"/>
    </location>
</feature>
<dbReference type="InterPro" id="IPR045120">
    <property type="entry name" value="Suco/Slp1-like"/>
</dbReference>
<dbReference type="GO" id="GO:0034975">
    <property type="term" value="P:protein folding in endoplasmic reticulum"/>
    <property type="evidence" value="ECO:0007669"/>
    <property type="project" value="TreeGrafter"/>
</dbReference>
<feature type="compositionally biased region" description="Polar residues" evidence="11">
    <location>
        <begin position="448"/>
        <end position="460"/>
    </location>
</feature>
<evidence type="ECO:0000256" key="3">
    <source>
        <dbReference type="ARBA" id="ARBA00022729"/>
    </source>
</evidence>
<sequence>MEGTVHLELPPPSAAIPEEQELFNEVLYEEVYVDDDENYDNEEEYYEEYEDDEGNERMLSFEEWRKLNLQKSGQNDYTDRDPIQQRDSSTSSHDINNVIGDELEIDPNLFSGSLDYNPTAADTPNSKEPNSHVNDNTSRDTNLESTNGKNNKNYNDNDPQKRAADDSKPAEKFYKDRFNYASFDCAATIIKTNKEAKGAHNILIENKDSYMLNKCDAPNKFVIIELCQDILVDTVVIGSFEFFSSMFKDIRISVSDRFPPSNDNEWKVLGEFQGKSIRDFQSFHIKNPFIWARYLRLEFLSHWGQEFYCPVSIVRVHGTTMMEEYKSHGINKAQVTSSGGRNNSVKHDEKLEKDSEKLHHRHSIAGASVPESDNSADKQKNTKVDQETNDSADASLSTDTIGDDRSSGHGNSGRNHGESIYGDNTKNSVKNESGGAKLGETAGEHSNNDTSPQTPSTSQCGELDFIGNLSDKILFDSKPDFCQPINKTLATSSSSKKRKPQSSPPLPPPPPPPPQEPTTQESIYQTIMKRILLLESNATLSMQYIESQTQTLLERLLRVDRKYSAKIDNFLVELNDNIRKHYKHIREQHQLLQEIVGLQAVNTSTRLADVEAQLKEAVDDLRYQKKVGIVQACLLLVILCFVVVTRGAAIDVTPIYASSSTGNHQHHVFKRSHRRGQRSSQSVGESSSRHQLYHVRSLPSLRPASYVSSSYYGSGDDDFGSGGGGSTIFDASAAVDASFDEDEGSPMPRPHSSATAYEYEKVYYDDTHQQSAYDNIPSPATSP</sequence>
<dbReference type="Pfam" id="PF07738">
    <property type="entry name" value="Sad1_UNC"/>
    <property type="match status" value="1"/>
</dbReference>
<comment type="caution">
    <text evidence="13">The sequence shown here is derived from an EMBL/GenBank/DDBJ whole genome shotgun (WGS) entry which is preliminary data.</text>
</comment>
<comment type="subcellular location">
    <subcellularLocation>
        <location evidence="1">Endoplasmic reticulum membrane</location>
        <topology evidence="1">Single-pass type I membrane protein</topology>
    </subcellularLocation>
</comment>
<dbReference type="PANTHER" id="PTHR12953">
    <property type="entry name" value="MEMBRANE PROTEIN CH1 RELATED"/>
    <property type="match status" value="1"/>
</dbReference>
<evidence type="ECO:0000256" key="7">
    <source>
        <dbReference type="ARBA" id="ARBA00023180"/>
    </source>
</evidence>
<dbReference type="PANTHER" id="PTHR12953:SF0">
    <property type="entry name" value="SUN DOMAIN-CONTAINING OSSIFICATION FACTOR"/>
    <property type="match status" value="1"/>
</dbReference>
<name>A0A0J9XHP2_GEOCN</name>
<evidence type="ECO:0000256" key="6">
    <source>
        <dbReference type="ARBA" id="ARBA00023136"/>
    </source>
</evidence>
<protein>
    <recommendedName>
        <fullName evidence="10">SUN-like protein 1</fullName>
    </recommendedName>
</protein>
<feature type="compositionally biased region" description="Basic and acidic residues" evidence="11">
    <location>
        <begin position="345"/>
        <end position="357"/>
    </location>
</feature>
<dbReference type="Gene3D" id="2.60.120.260">
    <property type="entry name" value="Galactose-binding domain-like"/>
    <property type="match status" value="1"/>
</dbReference>
<feature type="region of interest" description="Disordered" evidence="11">
    <location>
        <begin position="331"/>
        <end position="463"/>
    </location>
</feature>
<evidence type="ECO:0000256" key="8">
    <source>
        <dbReference type="ARBA" id="ARBA00061226"/>
    </source>
</evidence>
<dbReference type="PROSITE" id="PS51469">
    <property type="entry name" value="SUN"/>
    <property type="match status" value="1"/>
</dbReference>
<reference evidence="13" key="1">
    <citation type="submission" date="2014-03" db="EMBL/GenBank/DDBJ databases">
        <authorList>
            <person name="Casaregola S."/>
        </authorList>
    </citation>
    <scope>NUCLEOTIDE SEQUENCE [LARGE SCALE GENOMIC DNA]</scope>
    <source>
        <strain evidence="13">CLIB 918</strain>
    </source>
</reference>
<feature type="compositionally biased region" description="Acidic residues" evidence="11">
    <location>
        <begin position="33"/>
        <end position="54"/>
    </location>
</feature>
<feature type="compositionally biased region" description="Polar residues" evidence="11">
    <location>
        <begin position="85"/>
        <end position="95"/>
    </location>
</feature>
<feature type="compositionally biased region" description="Pro residues" evidence="11">
    <location>
        <begin position="502"/>
        <end position="516"/>
    </location>
</feature>
<evidence type="ECO:0000256" key="10">
    <source>
        <dbReference type="ARBA" id="ARBA00075366"/>
    </source>
</evidence>
<feature type="compositionally biased region" description="Polar residues" evidence="11">
    <location>
        <begin position="389"/>
        <end position="400"/>
    </location>
</feature>
<evidence type="ECO:0000313" key="14">
    <source>
        <dbReference type="Proteomes" id="UP000242525"/>
    </source>
</evidence>
<comment type="similarity">
    <text evidence="8">Belongs to the SLP1 family.</text>
</comment>
<dbReference type="SUPFAM" id="SSF49785">
    <property type="entry name" value="Galactose-binding domain-like"/>
    <property type="match status" value="1"/>
</dbReference>
<evidence type="ECO:0000256" key="1">
    <source>
        <dbReference type="ARBA" id="ARBA00004115"/>
    </source>
</evidence>
<dbReference type="Proteomes" id="UP000242525">
    <property type="component" value="Unassembled WGS sequence"/>
</dbReference>
<evidence type="ECO:0000259" key="12">
    <source>
        <dbReference type="PROSITE" id="PS51469"/>
    </source>
</evidence>
<dbReference type="InterPro" id="IPR008979">
    <property type="entry name" value="Galactose-bd-like_sf"/>
</dbReference>
<keyword evidence="3" id="KW-0732">Signal</keyword>
<accession>A0A0J9XHP2</accession>
<feature type="region of interest" description="Disordered" evidence="11">
    <location>
        <begin position="660"/>
        <end position="691"/>
    </location>
</feature>
<feature type="region of interest" description="Disordered" evidence="11">
    <location>
        <begin position="485"/>
        <end position="520"/>
    </location>
</feature>
<evidence type="ECO:0000256" key="2">
    <source>
        <dbReference type="ARBA" id="ARBA00022692"/>
    </source>
</evidence>
<dbReference type="EMBL" id="CCBN010000017">
    <property type="protein sequence ID" value="CDO56846.1"/>
    <property type="molecule type" value="Genomic_DNA"/>
</dbReference>
<evidence type="ECO:0000313" key="13">
    <source>
        <dbReference type="EMBL" id="CDO56846.1"/>
    </source>
</evidence>
<organism evidence="13 14">
    <name type="scientific">Geotrichum candidum</name>
    <name type="common">Oospora lactis</name>
    <name type="synonym">Dipodascus geotrichum</name>
    <dbReference type="NCBI Taxonomy" id="1173061"/>
    <lineage>
        <taxon>Eukaryota</taxon>
        <taxon>Fungi</taxon>
        <taxon>Dikarya</taxon>
        <taxon>Ascomycota</taxon>
        <taxon>Saccharomycotina</taxon>
        <taxon>Dipodascomycetes</taxon>
        <taxon>Dipodascales</taxon>
        <taxon>Dipodascaceae</taxon>
        <taxon>Geotrichum</taxon>
    </lineage>
</organism>
<dbReference type="FunFam" id="2.60.120.260:FF:000099">
    <property type="entry name" value="Uncharacterized protein, isoform C"/>
    <property type="match status" value="1"/>
</dbReference>
<feature type="compositionally biased region" description="Basic and acidic residues" evidence="11">
    <location>
        <begin position="158"/>
        <end position="168"/>
    </location>
</feature>
<feature type="region of interest" description="Disordered" evidence="11">
    <location>
        <begin position="109"/>
        <end position="168"/>
    </location>
</feature>
<feature type="compositionally biased region" description="Low complexity" evidence="11">
    <location>
        <begin position="147"/>
        <end position="157"/>
    </location>
</feature>